<dbReference type="HOGENOM" id="CLU_1324304_0_0_7"/>
<organism evidence="3 4">
    <name type="scientific">Pseudobdellovibrio exovorus JSS</name>
    <dbReference type="NCBI Taxonomy" id="1184267"/>
    <lineage>
        <taxon>Bacteria</taxon>
        <taxon>Pseudomonadati</taxon>
        <taxon>Bdellovibrionota</taxon>
        <taxon>Bdellovibrionia</taxon>
        <taxon>Bdellovibrionales</taxon>
        <taxon>Pseudobdellovibrionaceae</taxon>
        <taxon>Pseudobdellovibrio</taxon>
    </lineage>
</organism>
<keyword evidence="2" id="KW-0812">Transmembrane</keyword>
<dbReference type="AlphaFoldDB" id="M4V649"/>
<keyword evidence="4" id="KW-1185">Reference proteome</keyword>
<dbReference type="Proteomes" id="UP000012040">
    <property type="component" value="Chromosome"/>
</dbReference>
<evidence type="ECO:0000313" key="3">
    <source>
        <dbReference type="EMBL" id="AGH94847.1"/>
    </source>
</evidence>
<sequence length="207" mass="23205">MIKDLFFSSQNRWLWGGMLILTILFVILQKKTALSNKVSDSEEPLLADTMIPLGYALLPLQLENIDSLASLIGAFGLIDLYGQQEDKVELLASRIKILQAPLNPHQYAVLVPQPLSRNIMLHGGPYWGTVLNRSENTSWPKSSKKVLGTEALSQETPREHLEIPPKNSSKKTNRKVKSKSFSTTPRKYLTSTPVEIEYHSGSPNRAH</sequence>
<evidence type="ECO:0000313" key="4">
    <source>
        <dbReference type="Proteomes" id="UP000012040"/>
    </source>
</evidence>
<dbReference type="KEGG" id="bex:A11Q_627"/>
<gene>
    <name evidence="3" type="ORF">A11Q_627</name>
</gene>
<proteinExistence type="predicted"/>
<dbReference type="eggNOG" id="ENOG5032J22">
    <property type="taxonomic scope" value="Bacteria"/>
</dbReference>
<evidence type="ECO:0000256" key="1">
    <source>
        <dbReference type="SAM" id="MobiDB-lite"/>
    </source>
</evidence>
<feature type="compositionally biased region" description="Polar residues" evidence="1">
    <location>
        <begin position="179"/>
        <end position="193"/>
    </location>
</feature>
<name>M4V649_9BACT</name>
<reference evidence="3 4" key="1">
    <citation type="journal article" date="2013" name="ISME J.">
        <title>By their genes ye shall know them: genomic signatures of predatory bacteria.</title>
        <authorList>
            <person name="Pasternak Z."/>
            <person name="Pietrokovski S."/>
            <person name="Rotem O."/>
            <person name="Gophna U."/>
            <person name="Lurie-Weinberger M.N."/>
            <person name="Jurkevitch E."/>
        </authorList>
    </citation>
    <scope>NUCLEOTIDE SEQUENCE [LARGE SCALE GENOMIC DNA]</scope>
    <source>
        <strain evidence="3 4">JSS</strain>
    </source>
</reference>
<feature type="region of interest" description="Disordered" evidence="1">
    <location>
        <begin position="136"/>
        <end position="207"/>
    </location>
</feature>
<evidence type="ECO:0000256" key="2">
    <source>
        <dbReference type="SAM" id="Phobius"/>
    </source>
</evidence>
<dbReference type="PATRIC" id="fig|1184267.3.peg.636"/>
<keyword evidence="2" id="KW-0472">Membrane</keyword>
<dbReference type="STRING" id="1184267.A11Q_627"/>
<dbReference type="EMBL" id="CP003537">
    <property type="protein sequence ID" value="AGH94847.1"/>
    <property type="molecule type" value="Genomic_DNA"/>
</dbReference>
<feature type="compositionally biased region" description="Basic residues" evidence="1">
    <location>
        <begin position="168"/>
        <end position="178"/>
    </location>
</feature>
<protein>
    <submittedName>
        <fullName evidence="3">Uncharacterized protein</fullName>
    </submittedName>
</protein>
<feature type="transmembrane region" description="Helical" evidence="2">
    <location>
        <begin position="12"/>
        <end position="28"/>
    </location>
</feature>
<accession>M4V649</accession>
<keyword evidence="2" id="KW-1133">Transmembrane helix</keyword>